<dbReference type="GO" id="GO:0016829">
    <property type="term" value="F:lyase activity"/>
    <property type="evidence" value="ECO:0007669"/>
    <property type="project" value="InterPro"/>
</dbReference>
<evidence type="ECO:0000259" key="3">
    <source>
        <dbReference type="Pfam" id="PF19305"/>
    </source>
</evidence>
<protein>
    <submittedName>
        <fullName evidence="4">MmgE/PrpD family protein</fullName>
    </submittedName>
</protein>
<organism evidence="4 5">
    <name type="scientific">Frigidibacter albus</name>
    <dbReference type="NCBI Taxonomy" id="1465486"/>
    <lineage>
        <taxon>Bacteria</taxon>
        <taxon>Pseudomonadati</taxon>
        <taxon>Pseudomonadota</taxon>
        <taxon>Alphaproteobacteria</taxon>
        <taxon>Rhodobacterales</taxon>
        <taxon>Paracoccaceae</taxon>
        <taxon>Frigidibacter</taxon>
    </lineage>
</organism>
<name>A0A6L8VB85_9RHOB</name>
<accession>A0A6L8VB85</accession>
<dbReference type="PANTHER" id="PTHR16943">
    <property type="entry name" value="2-METHYLCITRATE DEHYDRATASE-RELATED"/>
    <property type="match status" value="1"/>
</dbReference>
<dbReference type="AlphaFoldDB" id="A0A6L8VB85"/>
<feature type="domain" description="MmgE/PrpD N-terminal" evidence="2">
    <location>
        <begin position="8"/>
        <end position="244"/>
    </location>
</feature>
<evidence type="ECO:0000313" key="5">
    <source>
        <dbReference type="Proteomes" id="UP000477083"/>
    </source>
</evidence>
<comment type="similarity">
    <text evidence="1">Belongs to the PrpD family.</text>
</comment>
<keyword evidence="5" id="KW-1185">Reference proteome</keyword>
<dbReference type="InterPro" id="IPR005656">
    <property type="entry name" value="MmgE_PrpD"/>
</dbReference>
<dbReference type="InterPro" id="IPR036148">
    <property type="entry name" value="MmgE/PrpD_sf"/>
</dbReference>
<dbReference type="Gene3D" id="1.10.4100.10">
    <property type="entry name" value="2-methylcitrate dehydratase PrpD"/>
    <property type="match status" value="1"/>
</dbReference>
<dbReference type="SUPFAM" id="SSF103378">
    <property type="entry name" value="2-methylcitrate dehydratase PrpD"/>
    <property type="match status" value="1"/>
</dbReference>
<dbReference type="Proteomes" id="UP000477083">
    <property type="component" value="Unassembled WGS sequence"/>
</dbReference>
<dbReference type="Pfam" id="PF03972">
    <property type="entry name" value="MmgE_PrpD_N"/>
    <property type="match status" value="1"/>
</dbReference>
<dbReference type="Gene3D" id="3.30.1330.120">
    <property type="entry name" value="2-methylcitrate dehydratase PrpD"/>
    <property type="match status" value="1"/>
</dbReference>
<dbReference type="PANTHER" id="PTHR16943:SF8">
    <property type="entry name" value="2-METHYLCITRATE DEHYDRATASE"/>
    <property type="match status" value="1"/>
</dbReference>
<dbReference type="RefSeq" id="WP_161342243.1">
    <property type="nucleotide sequence ID" value="NZ_BMGW01000001.1"/>
</dbReference>
<dbReference type="OrthoDB" id="9795089at2"/>
<dbReference type="InterPro" id="IPR042188">
    <property type="entry name" value="MmgE/PrpD_sf_2"/>
</dbReference>
<proteinExistence type="inferred from homology"/>
<dbReference type="InterPro" id="IPR045337">
    <property type="entry name" value="MmgE_PrpD_C"/>
</dbReference>
<evidence type="ECO:0000256" key="1">
    <source>
        <dbReference type="ARBA" id="ARBA00006174"/>
    </source>
</evidence>
<evidence type="ECO:0000313" key="4">
    <source>
        <dbReference type="EMBL" id="MZQ87524.1"/>
    </source>
</evidence>
<sequence length="455" mass="47934">MTRNPLTTLAEAAADWISRPLTPEVEHHARRAVLDWFAALLPGCVDGPALLLAPALASERGSGRAVSYVDGGLGAPRHASMLNGTASHTAEFDDIFRDGGYHPGSPTISAALAVAQDVGATQEQFLRAVIGGFEVGCRIAMALQPSHYRNWHITATVGTFGAAVSTAMLRGGKAETIAHAIAIASSFAGGHQENLQGEGVTKPMHAGHAADAGVLAGLAAAAGVTGSPNSLHAPHGYAAATSDTTGDWEKGLEGLGEWTPITKMTFKNHGCCGHIFPTLDGLRVLQAEHGFTRDDIASIHVRGYGPTKSICDRMQVNSPRDARFSLQYCAAALLTLGGVRLAAFTPEALADPGIRAFMPRVTIAEDPEIAALYPSRRQARLRVELTDGRVFDHYQQTRKGDPDDPLTDAELIEKFDELASTVLDADARAALKALVLDGGALPGVLPFDRSLPAPR</sequence>
<comment type="caution">
    <text evidence="4">The sequence shown here is derived from an EMBL/GenBank/DDBJ whole genome shotgun (WGS) entry which is preliminary data.</text>
</comment>
<dbReference type="Pfam" id="PF19305">
    <property type="entry name" value="MmgE_PrpD_C"/>
    <property type="match status" value="1"/>
</dbReference>
<feature type="domain" description="MmgE/PrpD C-terminal" evidence="3">
    <location>
        <begin position="269"/>
        <end position="433"/>
    </location>
</feature>
<dbReference type="InterPro" id="IPR042183">
    <property type="entry name" value="MmgE/PrpD_sf_1"/>
</dbReference>
<gene>
    <name evidence="4" type="ORF">GS660_00245</name>
</gene>
<evidence type="ECO:0000259" key="2">
    <source>
        <dbReference type="Pfam" id="PF03972"/>
    </source>
</evidence>
<dbReference type="InterPro" id="IPR045336">
    <property type="entry name" value="MmgE_PrpD_N"/>
</dbReference>
<dbReference type="EMBL" id="WWNR01000001">
    <property type="protein sequence ID" value="MZQ87524.1"/>
    <property type="molecule type" value="Genomic_DNA"/>
</dbReference>
<reference evidence="4 5" key="1">
    <citation type="submission" date="2020-01" db="EMBL/GenBank/DDBJ databases">
        <title>Frigidibacter albus SP32T (=CGMCC 1.13995T).</title>
        <authorList>
            <person name="Liao X."/>
        </authorList>
    </citation>
    <scope>NUCLEOTIDE SEQUENCE [LARGE SCALE GENOMIC DNA]</scope>
    <source>
        <strain evidence="4 5">SP32</strain>
    </source>
</reference>